<sequence>MWIMVLAEDEQVVEYGEIIKIQREGMEKAGGKIIHRDGGVVYLFRGRNYNYRTRPQYPVMLWKPAAPVYPKLIQDAPEGLTKAEADELRMKGKSLLPICKL</sequence>
<organism evidence="1 2">
    <name type="scientific">Trifolium medium</name>
    <dbReference type="NCBI Taxonomy" id="97028"/>
    <lineage>
        <taxon>Eukaryota</taxon>
        <taxon>Viridiplantae</taxon>
        <taxon>Streptophyta</taxon>
        <taxon>Embryophyta</taxon>
        <taxon>Tracheophyta</taxon>
        <taxon>Spermatophyta</taxon>
        <taxon>Magnoliopsida</taxon>
        <taxon>eudicotyledons</taxon>
        <taxon>Gunneridae</taxon>
        <taxon>Pentapetalae</taxon>
        <taxon>rosids</taxon>
        <taxon>fabids</taxon>
        <taxon>Fabales</taxon>
        <taxon>Fabaceae</taxon>
        <taxon>Papilionoideae</taxon>
        <taxon>50 kb inversion clade</taxon>
        <taxon>NPAAA clade</taxon>
        <taxon>Hologalegina</taxon>
        <taxon>IRL clade</taxon>
        <taxon>Trifolieae</taxon>
        <taxon>Trifolium</taxon>
    </lineage>
</organism>
<dbReference type="PANTHER" id="PTHR46247">
    <property type="entry name" value="CRS2-ASSOCIATED FACTOR 1, CHLOROPLASTIC"/>
    <property type="match status" value="1"/>
</dbReference>
<dbReference type="PANTHER" id="PTHR46247:SF3">
    <property type="entry name" value="CRS2-ASSOCIATED FACTOR 2, CHLOROPLASTIC"/>
    <property type="match status" value="1"/>
</dbReference>
<reference evidence="1 2" key="1">
    <citation type="journal article" date="2018" name="Front. Plant Sci.">
        <title>Red Clover (Trifolium pratense) and Zigzag Clover (T. medium) - A Picture of Genomic Similarities and Differences.</title>
        <authorList>
            <person name="Dluhosova J."/>
            <person name="Istvanek J."/>
            <person name="Nedelnik J."/>
            <person name="Repkova J."/>
        </authorList>
    </citation>
    <scope>NUCLEOTIDE SEQUENCE [LARGE SCALE GENOMIC DNA]</scope>
    <source>
        <strain evidence="2">cv. 10/8</strain>
        <tissue evidence="1">Leaf</tissue>
    </source>
</reference>
<feature type="non-terminal residue" evidence="1">
    <location>
        <position position="101"/>
    </location>
</feature>
<protein>
    <submittedName>
        <fullName evidence="1">Crs2-associated factor 2 chloroplastic-like</fullName>
    </submittedName>
</protein>
<comment type="caution">
    <text evidence="1">The sequence shown here is derived from an EMBL/GenBank/DDBJ whole genome shotgun (WGS) entry which is preliminary data.</text>
</comment>
<dbReference type="EMBL" id="LXQA010009515">
    <property type="protein sequence ID" value="MCH85982.1"/>
    <property type="molecule type" value="Genomic_DNA"/>
</dbReference>
<evidence type="ECO:0000313" key="1">
    <source>
        <dbReference type="EMBL" id="MCH85982.1"/>
    </source>
</evidence>
<dbReference type="InterPro" id="IPR044599">
    <property type="entry name" value="CAF1P_plant"/>
</dbReference>
<accession>A0A392MEP9</accession>
<evidence type="ECO:0000313" key="2">
    <source>
        <dbReference type="Proteomes" id="UP000265520"/>
    </source>
</evidence>
<dbReference type="SUPFAM" id="SSF75471">
    <property type="entry name" value="YhbY-like"/>
    <property type="match status" value="1"/>
</dbReference>
<dbReference type="GO" id="GO:0000373">
    <property type="term" value="P:Group II intron splicing"/>
    <property type="evidence" value="ECO:0007669"/>
    <property type="project" value="InterPro"/>
</dbReference>
<dbReference type="Proteomes" id="UP000265520">
    <property type="component" value="Unassembled WGS sequence"/>
</dbReference>
<proteinExistence type="predicted"/>
<dbReference type="AlphaFoldDB" id="A0A392MEP9"/>
<dbReference type="InterPro" id="IPR035920">
    <property type="entry name" value="YhbY-like_sf"/>
</dbReference>
<gene>
    <name evidence="1" type="ORF">A2U01_0006835</name>
</gene>
<name>A0A392MEP9_9FABA</name>
<keyword evidence="2" id="KW-1185">Reference proteome</keyword>